<organism evidence="2 3">
    <name type="scientific">Lapidilactobacillus dextrinicus</name>
    <dbReference type="NCBI Taxonomy" id="51664"/>
    <lineage>
        <taxon>Bacteria</taxon>
        <taxon>Bacillati</taxon>
        <taxon>Bacillota</taxon>
        <taxon>Bacilli</taxon>
        <taxon>Lactobacillales</taxon>
        <taxon>Lactobacillaceae</taxon>
        <taxon>Lapidilactobacillus</taxon>
    </lineage>
</organism>
<dbReference type="EMBL" id="DYXY01000194">
    <property type="protein sequence ID" value="HJE15880.1"/>
    <property type="molecule type" value="Genomic_DNA"/>
</dbReference>
<gene>
    <name evidence="2" type="ORF">K8W17_07365</name>
</gene>
<evidence type="ECO:0000256" key="1">
    <source>
        <dbReference type="SAM" id="Phobius"/>
    </source>
</evidence>
<keyword evidence="1" id="KW-0472">Membrane</keyword>
<feature type="transmembrane region" description="Helical" evidence="1">
    <location>
        <begin position="113"/>
        <end position="130"/>
    </location>
</feature>
<evidence type="ECO:0000313" key="2">
    <source>
        <dbReference type="EMBL" id="HJE15880.1"/>
    </source>
</evidence>
<accession>A0A921B509</accession>
<reference evidence="2" key="1">
    <citation type="journal article" date="2021" name="PeerJ">
        <title>Extensive microbial diversity within the chicken gut microbiome revealed by metagenomics and culture.</title>
        <authorList>
            <person name="Gilroy R."/>
            <person name="Ravi A."/>
            <person name="Getino M."/>
            <person name="Pursley I."/>
            <person name="Horton D.L."/>
            <person name="Alikhan N.F."/>
            <person name="Baker D."/>
            <person name="Gharbi K."/>
            <person name="Hall N."/>
            <person name="Watson M."/>
            <person name="Adriaenssens E.M."/>
            <person name="Foster-Nyarko E."/>
            <person name="Jarju S."/>
            <person name="Secka A."/>
            <person name="Antonio M."/>
            <person name="Oren A."/>
            <person name="Chaudhuri R.R."/>
            <person name="La Ragione R."/>
            <person name="Hildebrand F."/>
            <person name="Pallen M.J."/>
        </authorList>
    </citation>
    <scope>NUCLEOTIDE SEQUENCE</scope>
    <source>
        <strain evidence="2">CHK173-2119</strain>
    </source>
</reference>
<feature type="transmembrane region" description="Helical" evidence="1">
    <location>
        <begin position="318"/>
        <end position="338"/>
    </location>
</feature>
<feature type="transmembrane region" description="Helical" evidence="1">
    <location>
        <begin position="251"/>
        <end position="273"/>
    </location>
</feature>
<name>A0A921B509_9LACO</name>
<keyword evidence="1" id="KW-1133">Transmembrane helix</keyword>
<dbReference type="Proteomes" id="UP000774947">
    <property type="component" value="Unassembled WGS sequence"/>
</dbReference>
<dbReference type="InterPro" id="IPR049458">
    <property type="entry name" value="EpsG-like"/>
</dbReference>
<comment type="caution">
    <text evidence="2">The sequence shown here is derived from an EMBL/GenBank/DDBJ whole genome shotgun (WGS) entry which is preliminary data.</text>
</comment>
<feature type="transmembrane region" description="Helical" evidence="1">
    <location>
        <begin position="177"/>
        <end position="204"/>
    </location>
</feature>
<sequence length="384" mass="44834">MTVMIGITIVVMYLVLLIEFQKQPVYVGQEHLNLQTGRLAHYNFWLYIFLAISLIFVSGFRYGFVDTPVYRAMFDNVPTELVILKTEGFDLFKEYGFTFFMSGLRYISTNSQILLLVTSTIIIGVELFLLKKYAFDLPFSFLIFFFMEYVDSMNGIRQVMVGMLFLLTIPLIRQRRFLPYCLVILLLCTMHVSAIICLPLYFLIDKRMFHPAMLITIGIVIICYLYPPLINSLVDTLFGSDSKYATYFDEAMTGMSTMRLLVQLAPLALLVLYEVRKRLRGLQNQAEPLKYYQIFANLVILNAAFSLLAIRLVSLARLSIYVSFGNIILVPYLLYRLFNERDYRVLKILVLLAYFFFFVYQLYSYDTGHYLDSIRLIFWEESAI</sequence>
<feature type="transmembrane region" description="Helical" evidence="1">
    <location>
        <begin position="345"/>
        <end position="363"/>
    </location>
</feature>
<feature type="transmembrane region" description="Helical" evidence="1">
    <location>
        <begin position="211"/>
        <end position="231"/>
    </location>
</feature>
<proteinExistence type="predicted"/>
<keyword evidence="1" id="KW-0812">Transmembrane</keyword>
<dbReference type="Pfam" id="PF14897">
    <property type="entry name" value="EpsG"/>
    <property type="match status" value="1"/>
</dbReference>
<protein>
    <submittedName>
        <fullName evidence="2">EpsG family protein</fullName>
    </submittedName>
</protein>
<dbReference type="AlphaFoldDB" id="A0A921B509"/>
<feature type="transmembrane region" description="Helical" evidence="1">
    <location>
        <begin position="294"/>
        <end position="312"/>
    </location>
</feature>
<reference evidence="2" key="2">
    <citation type="submission" date="2021-09" db="EMBL/GenBank/DDBJ databases">
        <authorList>
            <person name="Gilroy R."/>
        </authorList>
    </citation>
    <scope>NUCLEOTIDE SEQUENCE</scope>
    <source>
        <strain evidence="2">CHK173-2119</strain>
    </source>
</reference>
<evidence type="ECO:0000313" key="3">
    <source>
        <dbReference type="Proteomes" id="UP000774947"/>
    </source>
</evidence>
<feature type="transmembrane region" description="Helical" evidence="1">
    <location>
        <begin position="44"/>
        <end position="64"/>
    </location>
</feature>